<protein>
    <recommendedName>
        <fullName evidence="3">Transglycosylase SLT domain-containing protein</fullName>
    </recommendedName>
</protein>
<evidence type="ECO:0000313" key="2">
    <source>
        <dbReference type="Proteomes" id="UP001595420"/>
    </source>
</evidence>
<keyword evidence="2" id="KW-1185">Reference proteome</keyword>
<accession>A0ABV7BTY1</accession>
<name>A0ABV7BTY1_9PROT</name>
<sequence>MAEVTWTAQAFLEQVIDPALEALALDDAAARDGLRLLLLGTALQESGLKHLRQLPNRDGSRGPALGYFQMEPATHDDIWATWLAYRGPLASRVLAVAGLLAGRPKAELLVQNHIYAAVMARLRYRRAPGRLPAAGDVAAMAAYWKAHYNTALGRGRASEFEAKLAAALPALRAAPQRAWPEAQAFSAG</sequence>
<organism evidence="1 2">
    <name type="scientific">Falsiroseomonas tokyonensis</name>
    <dbReference type="NCBI Taxonomy" id="430521"/>
    <lineage>
        <taxon>Bacteria</taxon>
        <taxon>Pseudomonadati</taxon>
        <taxon>Pseudomonadota</taxon>
        <taxon>Alphaproteobacteria</taxon>
        <taxon>Acetobacterales</taxon>
        <taxon>Roseomonadaceae</taxon>
        <taxon>Falsiroseomonas</taxon>
    </lineage>
</organism>
<evidence type="ECO:0008006" key="3">
    <source>
        <dbReference type="Google" id="ProtNLM"/>
    </source>
</evidence>
<reference evidence="2" key="1">
    <citation type="journal article" date="2019" name="Int. J. Syst. Evol. Microbiol.">
        <title>The Global Catalogue of Microorganisms (GCM) 10K type strain sequencing project: providing services to taxonomists for standard genome sequencing and annotation.</title>
        <authorList>
            <consortium name="The Broad Institute Genomics Platform"/>
            <consortium name="The Broad Institute Genome Sequencing Center for Infectious Disease"/>
            <person name="Wu L."/>
            <person name="Ma J."/>
        </authorList>
    </citation>
    <scope>NUCLEOTIDE SEQUENCE [LARGE SCALE GENOMIC DNA]</scope>
    <source>
        <strain evidence="2">CGMCC 1.16855</strain>
    </source>
</reference>
<dbReference type="EMBL" id="JBHRSB010000004">
    <property type="protein sequence ID" value="MFC3001130.1"/>
    <property type="molecule type" value="Genomic_DNA"/>
</dbReference>
<gene>
    <name evidence="1" type="ORF">ACFOD3_14590</name>
</gene>
<dbReference type="RefSeq" id="WP_246602835.1">
    <property type="nucleotide sequence ID" value="NZ_JAFNJS010000004.1"/>
</dbReference>
<comment type="caution">
    <text evidence="1">The sequence shown here is derived from an EMBL/GenBank/DDBJ whole genome shotgun (WGS) entry which is preliminary data.</text>
</comment>
<proteinExistence type="predicted"/>
<dbReference type="Proteomes" id="UP001595420">
    <property type="component" value="Unassembled WGS sequence"/>
</dbReference>
<evidence type="ECO:0000313" key="1">
    <source>
        <dbReference type="EMBL" id="MFC3001130.1"/>
    </source>
</evidence>